<dbReference type="EMBL" id="JX649901">
    <property type="protein sequence ID" value="AGC72415.1"/>
    <property type="molecule type" value="Genomic_DNA"/>
</dbReference>
<name>L7W1I3_9BACT</name>
<reference evidence="4" key="1">
    <citation type="submission" date="2012-09" db="EMBL/GenBank/DDBJ databases">
        <title>Metagenomic Characterization of a Microbial Community in Wastewater Detects High Levels of Antibiotic Resistance.</title>
        <authorList>
            <person name="Abrams M."/>
            <person name="Caldwell A."/>
            <person name="Vandaei E."/>
            <person name="Lee W."/>
            <person name="Perrott J."/>
            <person name="Khan S.Y."/>
            <person name="Ta J."/>
            <person name="Romero D."/>
            <person name="Nguyen V."/>
            <person name="Pourmand N."/>
            <person name="Ouverney C.C."/>
        </authorList>
    </citation>
    <scope>NUCLEOTIDE SEQUENCE</scope>
</reference>
<dbReference type="Gene3D" id="3.90.226.10">
    <property type="entry name" value="2-enoyl-CoA Hydratase, Chain A, domain 1"/>
    <property type="match status" value="1"/>
</dbReference>
<dbReference type="GO" id="GO:0006635">
    <property type="term" value="P:fatty acid beta-oxidation"/>
    <property type="evidence" value="ECO:0007669"/>
    <property type="project" value="TreeGrafter"/>
</dbReference>
<dbReference type="FunFam" id="3.90.226.10:FF:000009">
    <property type="entry name" value="Carnitinyl-CoA dehydratase"/>
    <property type="match status" value="1"/>
</dbReference>
<dbReference type="AlphaFoldDB" id="L7W1I3"/>
<dbReference type="GO" id="GO:0016836">
    <property type="term" value="F:hydro-lyase activity"/>
    <property type="evidence" value="ECO:0007669"/>
    <property type="project" value="UniProtKB-ARBA"/>
</dbReference>
<evidence type="ECO:0000313" key="4">
    <source>
        <dbReference type="EMBL" id="AGC72415.1"/>
    </source>
</evidence>
<evidence type="ECO:0000256" key="1">
    <source>
        <dbReference type="ARBA" id="ARBA00005254"/>
    </source>
</evidence>
<dbReference type="InterPro" id="IPR014748">
    <property type="entry name" value="Enoyl-CoA_hydra_C"/>
</dbReference>
<dbReference type="CDD" id="cd06558">
    <property type="entry name" value="crotonase-like"/>
    <property type="match status" value="1"/>
</dbReference>
<keyword evidence="2" id="KW-0456">Lyase</keyword>
<dbReference type="InterPro" id="IPR001753">
    <property type="entry name" value="Enoyl-CoA_hydra/iso"/>
</dbReference>
<accession>L7W1I3</accession>
<dbReference type="Gene3D" id="1.10.12.10">
    <property type="entry name" value="Lyase 2-enoyl-coa Hydratase, Chain A, domain 2"/>
    <property type="match status" value="1"/>
</dbReference>
<comment type="similarity">
    <text evidence="1 3">Belongs to the enoyl-CoA hydratase/isomerase family.</text>
</comment>
<dbReference type="InterPro" id="IPR018376">
    <property type="entry name" value="Enoyl-CoA_hyd/isom_CS"/>
</dbReference>
<sequence>MSQTVLSSREGRVAILTINRPDKLNALNEEVRVELLAALAEIEHDDGVGVVVITGAGEKSFIAGADIGEFAGRSPFDQRFAMRSPRIFDVMASFPKPVIAMINGFCLGGGCELSMSCDMRIASDRARFGQPEINLGLIPGGGGTQRLPRLVGMGHAMRMILSGDMIPAAEAKEIGLVDLVYPADDLRAKTLEIAQKIAAKSPLTLKVAKEALRASEKLAIEDGITYERDLFCLCFSSKDKEEGVAAFLEKRPAAWTGK</sequence>
<evidence type="ECO:0000256" key="2">
    <source>
        <dbReference type="ARBA" id="ARBA00023239"/>
    </source>
</evidence>
<dbReference type="InterPro" id="IPR029045">
    <property type="entry name" value="ClpP/crotonase-like_dom_sf"/>
</dbReference>
<evidence type="ECO:0000256" key="3">
    <source>
        <dbReference type="RuleBase" id="RU003707"/>
    </source>
</evidence>
<proteinExistence type="inferred from homology"/>
<dbReference type="PROSITE" id="PS00166">
    <property type="entry name" value="ENOYL_COA_HYDRATASE"/>
    <property type="match status" value="1"/>
</dbReference>
<dbReference type="SUPFAM" id="SSF52096">
    <property type="entry name" value="ClpP/crotonase"/>
    <property type="match status" value="1"/>
</dbReference>
<organism evidence="4">
    <name type="scientific">uncultured bacterium A1Q1_fos_2037</name>
    <dbReference type="NCBI Taxonomy" id="1256558"/>
    <lineage>
        <taxon>Bacteria</taxon>
        <taxon>environmental samples</taxon>
    </lineage>
</organism>
<dbReference type="Pfam" id="PF00378">
    <property type="entry name" value="ECH_1"/>
    <property type="match status" value="1"/>
</dbReference>
<protein>
    <submittedName>
        <fullName evidence="4">Enoyl-CoA hydratase I 1</fullName>
    </submittedName>
</protein>
<dbReference type="PANTHER" id="PTHR11941">
    <property type="entry name" value="ENOYL-COA HYDRATASE-RELATED"/>
    <property type="match status" value="1"/>
</dbReference>
<dbReference type="FunFam" id="1.10.12.10:FF:000001">
    <property type="entry name" value="Probable enoyl-CoA hydratase, mitochondrial"/>
    <property type="match status" value="1"/>
</dbReference>
<dbReference type="PANTHER" id="PTHR11941:SF54">
    <property type="entry name" value="ENOYL-COA HYDRATASE, MITOCHONDRIAL"/>
    <property type="match status" value="1"/>
</dbReference>